<sequence length="1021" mass="111197">MSKRGFNLSALAVREHSVTLFLICMISVAGLIAFFQLGRAEDPAFTVKVMTVITAWPGATAQEMQDQVAEKIEKRMQELRWYERSETYTRPGLAFTTVTLLDSTPPSEVSEAFYQARKKISDEAGNLPSGVIGPMVNDEYADVTFALFALKARGEPQRLLVRDAEKLRQRLLHVPGVKKVNIVGEQSERIYVAFSHERLATLGVSPQAVFAALNSQNELTPAGSVQTKGPQVFIRLDGAFDELQKIRDTPVLAQGRTLKLSDIATVTRGYEDPATFMIRNGGEPALLLGIVMRDGWNGLDLGKAIDKEVAAINTDMPVGMSLSKVTDQAVNISSAVDEFMVKFFVALLVVMLVCFVSMGWRVGIVVAAAVPLTLAIVFVIMAATGKNFDRITLGSLILGLGLLVDDAIIAIEMMVVKMEEGYSRITASAYAWSHTAAPMLAGTLVTAVGFMPNGFARSTAGEYTSNMFWIVGIALIASWVVAVVFTPYLGVKLLPELKKVEGGHGALYDTPHYHRFRQLLAQVIKGKWLVAATVIGLFVVAVLGMAVVKKQFFPVSDRPEVLVEVQMPYGTSIEQTSDTAAKVEAWLAQQPESTIVTAYVGQGAPRFYLAMGPELPDPSFAKIVVRTDNPDEREALKFRLRQAIADGLAPQAQVRVTQLVFGPYSPFPVAYRISGPDPDKLRQVASQVQQVMNASPMMRTVNNDWGMRVPTLHLALQQDRLQALGLTSSLVAQQLQFLFSGIPITAVREDIRTVQVVGRSAGQVRLDPARIGDFTLTAADGQRIPLSQIGSVDVRMEEPLLRRRDRMPAITVRGDIAEDLQPPDVSAAITRQLEPIMNKLPGGYRIEQAGAIEESGKATAAMLPLFPIMLAITLLIIILQVRSISAMVMVFLTSPLGLIGVVPILLLFQQPFGINALVGLIALSGILMRNTLILIGQIHHNEQAGLSPFDAVVEATVQRARPVILTALAAILAFIPLTHSVFWGTLAYTLIGGTFAGTILTLVFLPAMYSIWFRIKPDKAS</sequence>
<dbReference type="Proteomes" id="UP000005267">
    <property type="component" value="Chromosome"/>
</dbReference>
<dbReference type="EMBL" id="CP003555">
    <property type="protein sequence ID" value="AFK63290.1"/>
    <property type="molecule type" value="Genomic_DNA"/>
</dbReference>
<accession>I3UE52</accession>
<dbReference type="STRING" id="1036672.TKWG_16820"/>
<keyword evidence="3" id="KW-1185">Reference proteome</keyword>
<dbReference type="Gene3D" id="1.20.1640.10">
    <property type="entry name" value="Multidrug efflux transporter AcrB transmembrane domain"/>
    <property type="match status" value="2"/>
</dbReference>
<feature type="transmembrane region" description="Helical" evidence="1">
    <location>
        <begin position="364"/>
        <end position="385"/>
    </location>
</feature>
<feature type="transmembrane region" description="Helical" evidence="1">
    <location>
        <begin position="528"/>
        <end position="548"/>
    </location>
</feature>
<dbReference type="Pfam" id="PF00873">
    <property type="entry name" value="ACR_tran"/>
    <property type="match status" value="1"/>
</dbReference>
<reference evidence="2 3" key="1">
    <citation type="journal article" date="2011" name="J. Bacteriol.">
        <title>Whole-genome shotgun sequencing of the sulfur-oxidizing chemoautotroph Tetrathiobacter kashmirensis.</title>
        <authorList>
            <person name="Ghosh W."/>
            <person name="George A."/>
            <person name="Agarwal A."/>
            <person name="Raj P."/>
            <person name="Alam M."/>
            <person name="Pyne P."/>
            <person name="Das Gupta S.K."/>
        </authorList>
    </citation>
    <scope>NUCLEOTIDE SEQUENCE [LARGE SCALE GENOMIC DNA]</scope>
    <source>
        <strain evidence="2 3">WT001</strain>
    </source>
</reference>
<dbReference type="GO" id="GO:0042910">
    <property type="term" value="F:xenobiotic transmembrane transporter activity"/>
    <property type="evidence" value="ECO:0007669"/>
    <property type="project" value="TreeGrafter"/>
</dbReference>
<dbReference type="SUPFAM" id="SSF82693">
    <property type="entry name" value="Multidrug efflux transporter AcrB pore domain, PN1, PN2, PC1 and PC2 subdomains"/>
    <property type="match status" value="3"/>
</dbReference>
<proteinExistence type="predicted"/>
<dbReference type="AlphaFoldDB" id="I3UE52"/>
<feature type="transmembrane region" description="Helical" evidence="1">
    <location>
        <begin position="391"/>
        <end position="415"/>
    </location>
</feature>
<evidence type="ECO:0000256" key="1">
    <source>
        <dbReference type="SAM" id="Phobius"/>
    </source>
</evidence>
<feature type="transmembrane region" description="Helical" evidence="1">
    <location>
        <begin position="339"/>
        <end position="357"/>
    </location>
</feature>
<dbReference type="HOGENOM" id="CLU_002755_1_2_4"/>
<evidence type="ECO:0000313" key="3">
    <source>
        <dbReference type="Proteomes" id="UP000005267"/>
    </source>
</evidence>
<reference evidence="3" key="2">
    <citation type="journal article" date="2013" name="PLoS ONE">
        <title>Genome implosion elicits host-confinement in Alcaligenaceae: evidence from the comparative genomics of Tetrathiobacter kashmirensis, a pathogen in the making.</title>
        <authorList>
            <person name="Ghosh W."/>
            <person name="Alam M."/>
            <person name="Roy C."/>
            <person name="Pyne P."/>
            <person name="George A."/>
            <person name="Chakraborty R."/>
            <person name="Majumder S."/>
            <person name="Agarwal A."/>
            <person name="Chakraborty S."/>
            <person name="Majumdar S."/>
            <person name="Gupta S.K."/>
        </authorList>
    </citation>
    <scope>NUCLEOTIDE SEQUENCE [LARGE SCALE GENOMIC DNA]</scope>
    <source>
        <strain evidence="3">WT001</strain>
    </source>
</reference>
<organism evidence="2 3">
    <name type="scientific">Advenella kashmirensis (strain DSM 17095 / LMG 22695 / WT001)</name>
    <name type="common">Tetrathiobacter kashmirensis</name>
    <dbReference type="NCBI Taxonomy" id="1036672"/>
    <lineage>
        <taxon>Bacteria</taxon>
        <taxon>Pseudomonadati</taxon>
        <taxon>Pseudomonadota</taxon>
        <taxon>Betaproteobacteria</taxon>
        <taxon>Burkholderiales</taxon>
        <taxon>Alcaligenaceae</taxon>
    </lineage>
</organism>
<feature type="transmembrane region" description="Helical" evidence="1">
    <location>
        <begin position="963"/>
        <end position="982"/>
    </location>
</feature>
<dbReference type="Gene3D" id="3.30.70.1320">
    <property type="entry name" value="Multidrug efflux transporter AcrB pore domain like"/>
    <property type="match status" value="1"/>
</dbReference>
<dbReference type="Gene3D" id="3.30.70.1440">
    <property type="entry name" value="Multidrug efflux transporter AcrB pore domain"/>
    <property type="match status" value="1"/>
</dbReference>
<dbReference type="GO" id="GO:0005886">
    <property type="term" value="C:plasma membrane"/>
    <property type="evidence" value="ECO:0007669"/>
    <property type="project" value="TreeGrafter"/>
</dbReference>
<evidence type="ECO:0000313" key="2">
    <source>
        <dbReference type="EMBL" id="AFK63290.1"/>
    </source>
</evidence>
<keyword evidence="1" id="KW-0812">Transmembrane</keyword>
<keyword evidence="1" id="KW-0472">Membrane</keyword>
<keyword evidence="1" id="KW-1133">Transmembrane helix</keyword>
<dbReference type="PANTHER" id="PTHR32063">
    <property type="match status" value="1"/>
</dbReference>
<feature type="transmembrane region" description="Helical" evidence="1">
    <location>
        <begin position="914"/>
        <end position="935"/>
    </location>
</feature>
<feature type="transmembrane region" description="Helical" evidence="1">
    <location>
        <begin position="861"/>
        <end position="879"/>
    </location>
</feature>
<feature type="transmembrane region" description="Helical" evidence="1">
    <location>
        <begin position="886"/>
        <end position="908"/>
    </location>
</feature>
<dbReference type="SUPFAM" id="SSF82714">
    <property type="entry name" value="Multidrug efflux transporter AcrB TolC docking domain, DN and DC subdomains"/>
    <property type="match status" value="2"/>
</dbReference>
<dbReference type="PANTHER" id="PTHR32063:SF18">
    <property type="entry name" value="CATION EFFLUX SYSTEM PROTEIN"/>
    <property type="match status" value="1"/>
</dbReference>
<name>I3UE52_ADVKW</name>
<feature type="transmembrane region" description="Helical" evidence="1">
    <location>
        <begin position="20"/>
        <end position="38"/>
    </location>
</feature>
<feature type="transmembrane region" description="Helical" evidence="1">
    <location>
        <begin position="436"/>
        <end position="455"/>
    </location>
</feature>
<dbReference type="RefSeq" id="WP_014751381.1">
    <property type="nucleotide sequence ID" value="NC_017964.1"/>
</dbReference>
<dbReference type="Gene3D" id="3.30.2090.10">
    <property type="entry name" value="Multidrug efflux transporter AcrB TolC docking domain, DN and DC subdomains"/>
    <property type="match status" value="2"/>
</dbReference>
<feature type="transmembrane region" description="Helical" evidence="1">
    <location>
        <begin position="988"/>
        <end position="1012"/>
    </location>
</feature>
<feature type="transmembrane region" description="Helical" evidence="1">
    <location>
        <begin position="467"/>
        <end position="489"/>
    </location>
</feature>
<dbReference type="PRINTS" id="PR00702">
    <property type="entry name" value="ACRIFLAVINRP"/>
</dbReference>
<gene>
    <name evidence="2" type="ordered locus">TKWG_16820</name>
</gene>
<dbReference type="Gene3D" id="3.30.70.1430">
    <property type="entry name" value="Multidrug efflux transporter AcrB pore domain"/>
    <property type="match status" value="2"/>
</dbReference>
<dbReference type="SUPFAM" id="SSF82866">
    <property type="entry name" value="Multidrug efflux transporter AcrB transmembrane domain"/>
    <property type="match status" value="2"/>
</dbReference>
<dbReference type="KEGG" id="aka:TKWG_16820"/>
<dbReference type="OrthoDB" id="9757940at2"/>
<dbReference type="InterPro" id="IPR001036">
    <property type="entry name" value="Acrflvin-R"/>
</dbReference>
<dbReference type="InterPro" id="IPR027463">
    <property type="entry name" value="AcrB_DN_DC_subdom"/>
</dbReference>
<protein>
    <submittedName>
        <fullName evidence="2">RND efflux transporter</fullName>
    </submittedName>
</protein>